<proteinExistence type="predicted"/>
<evidence type="ECO:0000313" key="4">
    <source>
        <dbReference type="Proteomes" id="UP000095003"/>
    </source>
</evidence>
<dbReference type="Pfam" id="PF00534">
    <property type="entry name" value="Glycos_transf_1"/>
    <property type="match status" value="1"/>
</dbReference>
<dbReference type="Gene3D" id="3.40.50.2000">
    <property type="entry name" value="Glycogen Phosphorylase B"/>
    <property type="match status" value="2"/>
</dbReference>
<evidence type="ECO:0000259" key="2">
    <source>
        <dbReference type="Pfam" id="PF13439"/>
    </source>
</evidence>
<dbReference type="InterPro" id="IPR028098">
    <property type="entry name" value="Glyco_trans_4-like_N"/>
</dbReference>
<dbReference type="GeneID" id="93301898"/>
<dbReference type="AlphaFoldDB" id="A0A1E3ALC0"/>
<evidence type="ECO:0000313" key="3">
    <source>
        <dbReference type="EMBL" id="ODM09565.1"/>
    </source>
</evidence>
<dbReference type="InterPro" id="IPR001296">
    <property type="entry name" value="Glyco_trans_1"/>
</dbReference>
<dbReference type="Pfam" id="PF13439">
    <property type="entry name" value="Glyco_transf_4"/>
    <property type="match status" value="1"/>
</dbReference>
<feature type="domain" description="Glycosyl transferase family 1" evidence="1">
    <location>
        <begin position="182"/>
        <end position="334"/>
    </location>
</feature>
<keyword evidence="3" id="KW-0328">Glycosyltransferase</keyword>
<comment type="caution">
    <text evidence="3">The sequence shown here is derived from an EMBL/GenBank/DDBJ whole genome shotgun (WGS) entry which is preliminary data.</text>
</comment>
<dbReference type="EMBL" id="MCGI01000004">
    <property type="protein sequence ID" value="ODM09565.1"/>
    <property type="molecule type" value="Genomic_DNA"/>
</dbReference>
<evidence type="ECO:0000259" key="1">
    <source>
        <dbReference type="Pfam" id="PF00534"/>
    </source>
</evidence>
<dbReference type="GO" id="GO:0016757">
    <property type="term" value="F:glycosyltransferase activity"/>
    <property type="evidence" value="ECO:0007669"/>
    <property type="project" value="UniProtKB-KW"/>
</dbReference>
<gene>
    <name evidence="3" type="primary">epsF_2</name>
    <name evidence="3" type="ORF">BEH84_03932</name>
</gene>
<reference evidence="3 4" key="1">
    <citation type="submission" date="2016-07" db="EMBL/GenBank/DDBJ databases">
        <title>Characterization of isolates of Eisenbergiella tayi derived from blood cultures, using whole genome sequencing.</title>
        <authorList>
            <person name="Burdz T."/>
            <person name="Wiebe D."/>
            <person name="Huynh C."/>
            <person name="Bernard K."/>
        </authorList>
    </citation>
    <scope>NUCLEOTIDE SEQUENCE [LARGE SCALE GENOMIC DNA]</scope>
    <source>
        <strain evidence="3 4">NML 120489</strain>
    </source>
</reference>
<organism evidence="3 4">
    <name type="scientific">Eisenbergiella tayi</name>
    <dbReference type="NCBI Taxonomy" id="1432052"/>
    <lineage>
        <taxon>Bacteria</taxon>
        <taxon>Bacillati</taxon>
        <taxon>Bacillota</taxon>
        <taxon>Clostridia</taxon>
        <taxon>Lachnospirales</taxon>
        <taxon>Lachnospiraceae</taxon>
        <taxon>Eisenbergiella</taxon>
    </lineage>
</organism>
<dbReference type="EC" id="2.4.-.-" evidence="3"/>
<dbReference type="RefSeq" id="WP_081330082.1">
    <property type="nucleotide sequence ID" value="NZ_JBKXXQ010000010.1"/>
</dbReference>
<accession>A0A1E3ALC0</accession>
<name>A0A1E3ALC0_9FIRM</name>
<sequence length="372" mass="43173">MGEVIRVLHILQRMEAGGTQALLMNIYRNIDRNKLQFDFLVEYPEKQFYDDEICSLGGEIYYTSVREDFNIIKFQNQLTNILLENKNYKIVHMHTYSIGYFCLRIAEKCGVPVRIAHSHSNSMTQDYKKYIKYILQRLYTIHATDLFACSQDAGRYLFKHKKFHVLTNAIDSSKFVANTLMRETIRKELNISNKFVIGHVGRFQPEKNHDFLLEIFMEIRRKRNDAVLLLVGSGNLKSQIITKVNLMSLTNNVLFLDNRRDMNRIYQAMDVFLFPSLYEGLGIVAVEAQASGIPVVGSERIPKEVEISPLYKHLSLDNSAEMWASESIEFAHNVYSHSNMQRYIINAGFDINTVVSEIENYYIESAEIAKMK</sequence>
<keyword evidence="3" id="KW-0808">Transferase</keyword>
<feature type="domain" description="Glycosyltransferase subfamily 4-like N-terminal" evidence="2">
    <location>
        <begin position="17"/>
        <end position="173"/>
    </location>
</feature>
<dbReference type="InterPro" id="IPR050194">
    <property type="entry name" value="Glycosyltransferase_grp1"/>
</dbReference>
<dbReference type="CDD" id="cd03812">
    <property type="entry name" value="GT4_CapH-like"/>
    <property type="match status" value="1"/>
</dbReference>
<protein>
    <submittedName>
        <fullName evidence="3">Putative glycosyltransferase EpsF</fullName>
        <ecNumber evidence="3">2.4.-.-</ecNumber>
    </submittedName>
</protein>
<dbReference type="PANTHER" id="PTHR45947">
    <property type="entry name" value="SULFOQUINOVOSYL TRANSFERASE SQD2"/>
    <property type="match status" value="1"/>
</dbReference>
<dbReference type="Proteomes" id="UP000095003">
    <property type="component" value="Unassembled WGS sequence"/>
</dbReference>
<dbReference type="PANTHER" id="PTHR45947:SF3">
    <property type="entry name" value="SULFOQUINOVOSYL TRANSFERASE SQD2"/>
    <property type="match status" value="1"/>
</dbReference>
<dbReference type="SUPFAM" id="SSF53756">
    <property type="entry name" value="UDP-Glycosyltransferase/glycogen phosphorylase"/>
    <property type="match status" value="1"/>
</dbReference>